<dbReference type="PANTHER" id="PTHR42760">
    <property type="entry name" value="SHORT-CHAIN DEHYDROGENASES/REDUCTASES FAMILY MEMBER"/>
    <property type="match status" value="1"/>
</dbReference>
<dbReference type="AlphaFoldDB" id="A0A417YBW3"/>
<dbReference type="Pfam" id="PF13561">
    <property type="entry name" value="adh_short_C2"/>
    <property type="match status" value="1"/>
</dbReference>
<dbReference type="NCBIfam" id="NF009466">
    <property type="entry name" value="PRK12826.1-2"/>
    <property type="match status" value="1"/>
</dbReference>
<evidence type="ECO:0000259" key="4">
    <source>
        <dbReference type="SMART" id="SM00822"/>
    </source>
</evidence>
<dbReference type="PRINTS" id="PR00081">
    <property type="entry name" value="GDHRDH"/>
</dbReference>
<dbReference type="GO" id="GO:0004316">
    <property type="term" value="F:3-oxoacyl-[acyl-carrier-protein] reductase (NADPH) activity"/>
    <property type="evidence" value="ECO:0007669"/>
    <property type="project" value="UniProtKB-EC"/>
</dbReference>
<dbReference type="SMART" id="SM00822">
    <property type="entry name" value="PKS_KR"/>
    <property type="match status" value="1"/>
</dbReference>
<protein>
    <submittedName>
        <fullName evidence="5">3-oxoacyl-ACP reductase FabG</fullName>
        <ecNumber evidence="5">1.1.1.100</ecNumber>
    </submittedName>
</protein>
<dbReference type="RefSeq" id="WP_118890110.1">
    <property type="nucleotide sequence ID" value="NZ_JAMAWL010000003.1"/>
</dbReference>
<proteinExistence type="inferred from homology"/>
<accession>A0A417YBW3</accession>
<dbReference type="SUPFAM" id="SSF51735">
    <property type="entry name" value="NAD(P)-binding Rossmann-fold domains"/>
    <property type="match status" value="1"/>
</dbReference>
<dbReference type="InterPro" id="IPR002347">
    <property type="entry name" value="SDR_fam"/>
</dbReference>
<reference evidence="5 6" key="1">
    <citation type="journal article" date="2007" name="Int. J. Syst. Evol. Microbiol.">
        <title>Oceanobacillus profundus sp. nov., isolated from a deep-sea sediment core.</title>
        <authorList>
            <person name="Kim Y.G."/>
            <person name="Choi D.H."/>
            <person name="Hyun S."/>
            <person name="Cho B.C."/>
        </authorList>
    </citation>
    <scope>NUCLEOTIDE SEQUENCE [LARGE SCALE GENOMIC DNA]</scope>
    <source>
        <strain evidence="5 6">DSM 18246</strain>
    </source>
</reference>
<evidence type="ECO:0000256" key="3">
    <source>
        <dbReference type="ARBA" id="ARBA00023002"/>
    </source>
</evidence>
<dbReference type="OrthoDB" id="9803333at2"/>
<dbReference type="FunFam" id="3.40.50.720:FF:000115">
    <property type="entry name" value="3-oxoacyl-[acyl-carrier-protein] reductase FabG"/>
    <property type="match status" value="1"/>
</dbReference>
<dbReference type="PANTHER" id="PTHR42760:SF135">
    <property type="entry name" value="BLL7886 PROTEIN"/>
    <property type="match status" value="1"/>
</dbReference>
<comment type="caution">
    <text evidence="5">The sequence shown here is derived from an EMBL/GenBank/DDBJ whole genome shotgun (WGS) entry which is preliminary data.</text>
</comment>
<dbReference type="InterPro" id="IPR036291">
    <property type="entry name" value="NAD(P)-bd_dom_sf"/>
</dbReference>
<evidence type="ECO:0000313" key="5">
    <source>
        <dbReference type="EMBL" id="RHW30071.1"/>
    </source>
</evidence>
<keyword evidence="3 5" id="KW-0560">Oxidoreductase</keyword>
<dbReference type="EMBL" id="QWEH01000016">
    <property type="protein sequence ID" value="RHW30071.1"/>
    <property type="molecule type" value="Genomic_DNA"/>
</dbReference>
<dbReference type="NCBIfam" id="NF005559">
    <property type="entry name" value="PRK07231.1"/>
    <property type="match status" value="1"/>
</dbReference>
<dbReference type="PROSITE" id="PS00061">
    <property type="entry name" value="ADH_SHORT"/>
    <property type="match status" value="1"/>
</dbReference>
<comment type="similarity">
    <text evidence="1">Belongs to the short-chain dehydrogenases/reductases (SDR) family.</text>
</comment>
<dbReference type="Proteomes" id="UP000285456">
    <property type="component" value="Unassembled WGS sequence"/>
</dbReference>
<dbReference type="InterPro" id="IPR057326">
    <property type="entry name" value="KR_dom"/>
</dbReference>
<gene>
    <name evidence="5" type="primary">fabG</name>
    <name evidence="5" type="ORF">D1B32_18540</name>
</gene>
<dbReference type="Gene3D" id="3.40.50.720">
    <property type="entry name" value="NAD(P)-binding Rossmann-like Domain"/>
    <property type="match status" value="1"/>
</dbReference>
<dbReference type="PRINTS" id="PR00080">
    <property type="entry name" value="SDRFAMILY"/>
</dbReference>
<keyword evidence="6" id="KW-1185">Reference proteome</keyword>
<dbReference type="NCBIfam" id="NF004198">
    <property type="entry name" value="PRK05653.1-3"/>
    <property type="match status" value="1"/>
</dbReference>
<feature type="domain" description="Ketoreductase" evidence="4">
    <location>
        <begin position="7"/>
        <end position="186"/>
    </location>
</feature>
<organism evidence="5 6">
    <name type="scientific">Oceanobacillus profundus</name>
    <dbReference type="NCBI Taxonomy" id="372463"/>
    <lineage>
        <taxon>Bacteria</taxon>
        <taxon>Bacillati</taxon>
        <taxon>Bacillota</taxon>
        <taxon>Bacilli</taxon>
        <taxon>Bacillales</taxon>
        <taxon>Bacillaceae</taxon>
        <taxon>Oceanobacillus</taxon>
    </lineage>
</organism>
<dbReference type="InterPro" id="IPR020904">
    <property type="entry name" value="Sc_DH/Rdtase_CS"/>
</dbReference>
<name>A0A417YBW3_9BACI</name>
<evidence type="ECO:0000256" key="2">
    <source>
        <dbReference type="ARBA" id="ARBA00022857"/>
    </source>
</evidence>
<evidence type="ECO:0000256" key="1">
    <source>
        <dbReference type="ARBA" id="ARBA00006484"/>
    </source>
</evidence>
<keyword evidence="2" id="KW-0521">NADP</keyword>
<dbReference type="EC" id="1.1.1.100" evidence="5"/>
<dbReference type="GO" id="GO:0030497">
    <property type="term" value="P:fatty acid elongation"/>
    <property type="evidence" value="ECO:0007669"/>
    <property type="project" value="TreeGrafter"/>
</dbReference>
<dbReference type="CDD" id="cd05333">
    <property type="entry name" value="BKR_SDR_c"/>
    <property type="match status" value="1"/>
</dbReference>
<evidence type="ECO:0000313" key="6">
    <source>
        <dbReference type="Proteomes" id="UP000285456"/>
    </source>
</evidence>
<sequence length="247" mass="26351">MGRLEGKVAIITGSANGIGLEAVRVFASEGAKVVLADFDHEVGEKREQELAAEGIECKFIPVNVSDADSVNSMTERAKSEFGKIDILVNNAGITRDAMLSKMSVEQFQEVIEVNLTGVFNCTKAVLPAMIEQGKGKIISTSSVSGAYGNVGQTNYAAAKAGIIGMTKTWAKELGRKGINVNAVVPGFTETSMVEAVPDKVIEQMKAQIPQQRLGRPRDIANAYLFLASDESDYVNGHALHVDGGIMM</sequence>